<evidence type="ECO:0000313" key="10">
    <source>
        <dbReference type="Proteomes" id="UP000001982"/>
    </source>
</evidence>
<gene>
    <name evidence="9" type="ordered locus">Sden_1968</name>
</gene>
<evidence type="ECO:0000256" key="6">
    <source>
        <dbReference type="RuleBase" id="RU003376"/>
    </source>
</evidence>
<dbReference type="InterPro" id="IPR013833">
    <property type="entry name" value="Cyt_c_oxidase_su3_a-hlx"/>
</dbReference>
<dbReference type="Gene3D" id="1.20.120.80">
    <property type="entry name" value="Cytochrome c oxidase, subunit III, four-helix bundle"/>
    <property type="match status" value="1"/>
</dbReference>
<dbReference type="PANTHER" id="PTHR11403:SF6">
    <property type="entry name" value="NITRIC OXIDE REDUCTASE SUBUNIT E"/>
    <property type="match status" value="1"/>
</dbReference>
<dbReference type="GO" id="GO:0019646">
    <property type="term" value="P:aerobic electron transport chain"/>
    <property type="evidence" value="ECO:0007669"/>
    <property type="project" value="InterPro"/>
</dbReference>
<keyword evidence="5 7" id="KW-0472">Membrane</keyword>
<comment type="subcellular location">
    <subcellularLocation>
        <location evidence="6">Cell membrane</location>
        <topology evidence="6">Multi-pass membrane protein</topology>
    </subcellularLocation>
    <subcellularLocation>
        <location evidence="1">Membrane</location>
        <topology evidence="1">Multi-pass membrane protein</topology>
    </subcellularLocation>
</comment>
<feature type="transmembrane region" description="Helical" evidence="7">
    <location>
        <begin position="148"/>
        <end position="170"/>
    </location>
</feature>
<proteinExistence type="inferred from homology"/>
<evidence type="ECO:0000256" key="1">
    <source>
        <dbReference type="ARBA" id="ARBA00004141"/>
    </source>
</evidence>
<dbReference type="EMBL" id="CP000302">
    <property type="protein sequence ID" value="ABE55251.1"/>
    <property type="molecule type" value="Genomic_DNA"/>
</dbReference>
<feature type="transmembrane region" description="Helical" evidence="7">
    <location>
        <begin position="78"/>
        <end position="98"/>
    </location>
</feature>
<dbReference type="STRING" id="318161.Sden_1968"/>
<protein>
    <submittedName>
        <fullName evidence="9">Cytochrome c oxidase, subunit III</fullName>
    </submittedName>
</protein>
<dbReference type="Pfam" id="PF00510">
    <property type="entry name" value="COX3"/>
    <property type="match status" value="1"/>
</dbReference>
<dbReference type="Proteomes" id="UP000001982">
    <property type="component" value="Chromosome"/>
</dbReference>
<accession>Q12MS5</accession>
<name>Q12MS5_SHEDO</name>
<evidence type="ECO:0000259" key="8">
    <source>
        <dbReference type="PROSITE" id="PS50253"/>
    </source>
</evidence>
<feature type="domain" description="Heme-copper oxidase subunit III family profile" evidence="8">
    <location>
        <begin position="36"/>
        <end position="212"/>
    </location>
</feature>
<dbReference type="CDD" id="cd02862">
    <property type="entry name" value="NorE_like"/>
    <property type="match status" value="1"/>
</dbReference>
<dbReference type="SUPFAM" id="SSF81452">
    <property type="entry name" value="Cytochrome c oxidase subunit III-like"/>
    <property type="match status" value="1"/>
</dbReference>
<evidence type="ECO:0000313" key="9">
    <source>
        <dbReference type="EMBL" id="ABE55251.1"/>
    </source>
</evidence>
<dbReference type="HOGENOM" id="CLU_044071_2_0_6"/>
<dbReference type="InterPro" id="IPR035973">
    <property type="entry name" value="Cyt_c_oxidase_su3-like_sf"/>
</dbReference>
<dbReference type="eggNOG" id="COG1845">
    <property type="taxonomic scope" value="Bacteria"/>
</dbReference>
<evidence type="ECO:0000256" key="5">
    <source>
        <dbReference type="ARBA" id="ARBA00023136"/>
    </source>
</evidence>
<evidence type="ECO:0000256" key="4">
    <source>
        <dbReference type="ARBA" id="ARBA00022989"/>
    </source>
</evidence>
<feature type="transmembrane region" description="Helical" evidence="7">
    <location>
        <begin position="37"/>
        <end position="58"/>
    </location>
</feature>
<keyword evidence="3 6" id="KW-0812">Transmembrane</keyword>
<evidence type="ECO:0000256" key="2">
    <source>
        <dbReference type="ARBA" id="ARBA00010581"/>
    </source>
</evidence>
<comment type="similarity">
    <text evidence="2 6">Belongs to the cytochrome c oxidase subunit 3 family.</text>
</comment>
<reference evidence="9 10" key="1">
    <citation type="submission" date="2006-03" db="EMBL/GenBank/DDBJ databases">
        <title>Complete sequence of Shewanella denitrificans OS217.</title>
        <authorList>
            <consortium name="US DOE Joint Genome Institute"/>
            <person name="Copeland A."/>
            <person name="Lucas S."/>
            <person name="Lapidus A."/>
            <person name="Barry K."/>
            <person name="Detter J.C."/>
            <person name="Glavina del Rio T."/>
            <person name="Hammon N."/>
            <person name="Israni S."/>
            <person name="Dalin E."/>
            <person name="Tice H."/>
            <person name="Pitluck S."/>
            <person name="Brettin T."/>
            <person name="Bruce D."/>
            <person name="Han C."/>
            <person name="Tapia R."/>
            <person name="Gilna P."/>
            <person name="Kiss H."/>
            <person name="Schmutz J."/>
            <person name="Larimer F."/>
            <person name="Land M."/>
            <person name="Hauser L."/>
            <person name="Kyrpides N."/>
            <person name="Lykidis A."/>
            <person name="Richardson P."/>
        </authorList>
    </citation>
    <scope>NUCLEOTIDE SEQUENCE [LARGE SCALE GENOMIC DNA]</scope>
    <source>
        <strain evidence="10">OS217 / ATCC BAA-1090 / DSM 15013</strain>
    </source>
</reference>
<dbReference type="InterPro" id="IPR000298">
    <property type="entry name" value="Cyt_c_oxidase-like_su3"/>
</dbReference>
<keyword evidence="10" id="KW-1185">Reference proteome</keyword>
<keyword evidence="4 7" id="KW-1133">Transmembrane helix</keyword>
<sequence length="212" mass="24215">MSAMNNKSTSLPQALPNVIPNVLVQQKYKNQIPGDMAMWLLIAMELTVFALFFIGFAVMKRIEPQMFAKGQSLIHLSIGLLCTLSLLMSSYLLALALVNAKQGHNIRVSHLLRGALLFAFIYLVAKIWEYALLINAGFDLSTNDFFTLYFLITGFHFMHVVLGCMILVYLHQQSRQQRYGPNDYRGFEAAAAYWHMVDLVWILVFFLIYIAH</sequence>
<feature type="transmembrane region" description="Helical" evidence="7">
    <location>
        <begin position="191"/>
        <end position="211"/>
    </location>
</feature>
<evidence type="ECO:0000256" key="7">
    <source>
        <dbReference type="SAM" id="Phobius"/>
    </source>
</evidence>
<dbReference type="GO" id="GO:0005886">
    <property type="term" value="C:plasma membrane"/>
    <property type="evidence" value="ECO:0007669"/>
    <property type="project" value="UniProtKB-SubCell"/>
</dbReference>
<dbReference type="GO" id="GO:0004129">
    <property type="term" value="F:cytochrome-c oxidase activity"/>
    <property type="evidence" value="ECO:0007669"/>
    <property type="project" value="InterPro"/>
</dbReference>
<organism evidence="9 10">
    <name type="scientific">Shewanella denitrificans (strain OS217 / ATCC BAA-1090 / DSM 15013)</name>
    <dbReference type="NCBI Taxonomy" id="318161"/>
    <lineage>
        <taxon>Bacteria</taxon>
        <taxon>Pseudomonadati</taxon>
        <taxon>Pseudomonadota</taxon>
        <taxon>Gammaproteobacteria</taxon>
        <taxon>Alteromonadales</taxon>
        <taxon>Shewanellaceae</taxon>
        <taxon>Shewanella</taxon>
    </lineage>
</organism>
<dbReference type="InterPro" id="IPR024791">
    <property type="entry name" value="Cyt_c/ubiquinol_Oxase_su3"/>
</dbReference>
<dbReference type="KEGG" id="sdn:Sden_1968"/>
<dbReference type="PANTHER" id="PTHR11403">
    <property type="entry name" value="CYTOCHROME C OXIDASE SUBUNIT III"/>
    <property type="match status" value="1"/>
</dbReference>
<dbReference type="PROSITE" id="PS50253">
    <property type="entry name" value="COX3"/>
    <property type="match status" value="1"/>
</dbReference>
<evidence type="ECO:0000256" key="3">
    <source>
        <dbReference type="ARBA" id="ARBA00022692"/>
    </source>
</evidence>
<dbReference type="AlphaFoldDB" id="Q12MS5"/>
<feature type="transmembrane region" description="Helical" evidence="7">
    <location>
        <begin position="110"/>
        <end position="128"/>
    </location>
</feature>